<organism evidence="2 3">
    <name type="scientific">Diploptera punctata</name>
    <name type="common">Pacific beetle cockroach</name>
    <dbReference type="NCBI Taxonomy" id="6984"/>
    <lineage>
        <taxon>Eukaryota</taxon>
        <taxon>Metazoa</taxon>
        <taxon>Ecdysozoa</taxon>
        <taxon>Arthropoda</taxon>
        <taxon>Hexapoda</taxon>
        <taxon>Insecta</taxon>
        <taxon>Pterygota</taxon>
        <taxon>Neoptera</taxon>
        <taxon>Polyneoptera</taxon>
        <taxon>Dictyoptera</taxon>
        <taxon>Blattodea</taxon>
        <taxon>Blaberoidea</taxon>
        <taxon>Blaberidae</taxon>
        <taxon>Diplopterinae</taxon>
        <taxon>Diploptera</taxon>
    </lineage>
</organism>
<keyword evidence="1" id="KW-0472">Membrane</keyword>
<protein>
    <submittedName>
        <fullName evidence="2">Uncharacterized protein</fullName>
    </submittedName>
</protein>
<feature type="transmembrane region" description="Helical" evidence="1">
    <location>
        <begin position="67"/>
        <end position="90"/>
    </location>
</feature>
<evidence type="ECO:0000313" key="2">
    <source>
        <dbReference type="EMBL" id="KAJ9579474.1"/>
    </source>
</evidence>
<evidence type="ECO:0000256" key="1">
    <source>
        <dbReference type="SAM" id="Phobius"/>
    </source>
</evidence>
<keyword evidence="1" id="KW-1133">Transmembrane helix</keyword>
<keyword evidence="3" id="KW-1185">Reference proteome</keyword>
<reference evidence="2" key="1">
    <citation type="journal article" date="2023" name="IScience">
        <title>Live-bearing cockroach genome reveals convergent evolutionary mechanisms linked to viviparity in insects and beyond.</title>
        <authorList>
            <person name="Fouks B."/>
            <person name="Harrison M.C."/>
            <person name="Mikhailova A.A."/>
            <person name="Marchal E."/>
            <person name="English S."/>
            <person name="Carruthers M."/>
            <person name="Jennings E.C."/>
            <person name="Chiamaka E.L."/>
            <person name="Frigard R.A."/>
            <person name="Pippel M."/>
            <person name="Attardo G.M."/>
            <person name="Benoit J.B."/>
            <person name="Bornberg-Bauer E."/>
            <person name="Tobe S.S."/>
        </authorList>
    </citation>
    <scope>NUCLEOTIDE SEQUENCE</scope>
    <source>
        <strain evidence="2">Stay&amp;Tobe</strain>
    </source>
</reference>
<keyword evidence="1" id="KW-0812">Transmembrane</keyword>
<proteinExistence type="predicted"/>
<feature type="non-terminal residue" evidence="2">
    <location>
        <position position="219"/>
    </location>
</feature>
<evidence type="ECO:0000313" key="3">
    <source>
        <dbReference type="Proteomes" id="UP001233999"/>
    </source>
</evidence>
<gene>
    <name evidence="2" type="ORF">L9F63_024420</name>
</gene>
<dbReference type="AlphaFoldDB" id="A0AAD7ZF58"/>
<sequence length="219" mass="26337">YLAWCHKCFNILLYDHDSRYHNSRTRLSVVRITHNRPSAISVNPHSCYIFLTFQILFNQVPNLHAYFYFHIWGVSAVVDVFNYIISFFFISKFINYITRLRRIEHVTLLSMTSLSPSDCRKLINLTINSDALTISYYIQSQTSLQTIPIQQQQKKKKPNQTISELTLIAERYNQYRNSEEICEQQRYRRQHRLWYFIWKNYIFFCFNYQAIDLTNSPAA</sequence>
<reference evidence="2" key="2">
    <citation type="submission" date="2023-05" db="EMBL/GenBank/DDBJ databases">
        <authorList>
            <person name="Fouks B."/>
        </authorList>
    </citation>
    <scope>NUCLEOTIDE SEQUENCE</scope>
    <source>
        <strain evidence="2">Stay&amp;Tobe</strain>
        <tissue evidence="2">Testes</tissue>
    </source>
</reference>
<accession>A0AAD7ZF58</accession>
<feature type="transmembrane region" description="Helical" evidence="1">
    <location>
        <begin position="193"/>
        <end position="211"/>
    </location>
</feature>
<name>A0AAD7ZF58_DIPPU</name>
<dbReference type="Proteomes" id="UP001233999">
    <property type="component" value="Unassembled WGS sequence"/>
</dbReference>
<dbReference type="EMBL" id="JASPKZ010008396">
    <property type="protein sequence ID" value="KAJ9579474.1"/>
    <property type="molecule type" value="Genomic_DNA"/>
</dbReference>
<feature type="non-terminal residue" evidence="2">
    <location>
        <position position="1"/>
    </location>
</feature>
<comment type="caution">
    <text evidence="2">The sequence shown here is derived from an EMBL/GenBank/DDBJ whole genome shotgun (WGS) entry which is preliminary data.</text>
</comment>